<evidence type="ECO:0000313" key="2">
    <source>
        <dbReference type="Proteomes" id="UP001279734"/>
    </source>
</evidence>
<dbReference type="EMBL" id="BSYO01000015">
    <property type="protein sequence ID" value="GMH15534.1"/>
    <property type="molecule type" value="Genomic_DNA"/>
</dbReference>
<name>A0AAD3SRI5_NEPGR</name>
<organism evidence="1 2">
    <name type="scientific">Nepenthes gracilis</name>
    <name type="common">Slender pitcher plant</name>
    <dbReference type="NCBI Taxonomy" id="150966"/>
    <lineage>
        <taxon>Eukaryota</taxon>
        <taxon>Viridiplantae</taxon>
        <taxon>Streptophyta</taxon>
        <taxon>Embryophyta</taxon>
        <taxon>Tracheophyta</taxon>
        <taxon>Spermatophyta</taxon>
        <taxon>Magnoliopsida</taxon>
        <taxon>eudicotyledons</taxon>
        <taxon>Gunneridae</taxon>
        <taxon>Pentapetalae</taxon>
        <taxon>Caryophyllales</taxon>
        <taxon>Nepenthaceae</taxon>
        <taxon>Nepenthes</taxon>
    </lineage>
</organism>
<proteinExistence type="predicted"/>
<dbReference type="Proteomes" id="UP001279734">
    <property type="component" value="Unassembled WGS sequence"/>
</dbReference>
<comment type="caution">
    <text evidence="1">The sequence shown here is derived from an EMBL/GenBank/DDBJ whole genome shotgun (WGS) entry which is preliminary data.</text>
</comment>
<protein>
    <submittedName>
        <fullName evidence="1">Uncharacterized protein</fullName>
    </submittedName>
</protein>
<evidence type="ECO:0000313" key="1">
    <source>
        <dbReference type="EMBL" id="GMH15534.1"/>
    </source>
</evidence>
<keyword evidence="2" id="KW-1185">Reference proteome</keyword>
<gene>
    <name evidence="1" type="ORF">Nepgr_017375</name>
</gene>
<sequence length="69" mass="7408">MPTPNSSKANFISLADSDPTLVDGNWPSACNEPFETNNLKGTALSSQLANLRLPGQLSTLPWTPTPLRL</sequence>
<accession>A0AAD3SRI5</accession>
<dbReference type="AlphaFoldDB" id="A0AAD3SRI5"/>
<reference evidence="1" key="1">
    <citation type="submission" date="2023-05" db="EMBL/GenBank/DDBJ databases">
        <title>Nepenthes gracilis genome sequencing.</title>
        <authorList>
            <person name="Fukushima K."/>
        </authorList>
    </citation>
    <scope>NUCLEOTIDE SEQUENCE</scope>
    <source>
        <strain evidence="1">SING2019-196</strain>
    </source>
</reference>